<keyword evidence="2" id="KW-1185">Reference proteome</keyword>
<sequence>MKSTFNYWQEMVQDPDKSSTILDVFPRYLDTPGLINQDLTQLFGKVAHVREDKVITNSKSLPSSEHIEDLLSTAQLESDYGWDSGICRR</sequence>
<dbReference type="Proteomes" id="UP001157502">
    <property type="component" value="Chromosome 6"/>
</dbReference>
<dbReference type="EMBL" id="CM055733">
    <property type="protein sequence ID" value="KAJ8010106.1"/>
    <property type="molecule type" value="Genomic_DNA"/>
</dbReference>
<evidence type="ECO:0000313" key="2">
    <source>
        <dbReference type="Proteomes" id="UP001157502"/>
    </source>
</evidence>
<proteinExistence type="predicted"/>
<protein>
    <submittedName>
        <fullName evidence="1">Uncharacterized protein</fullName>
    </submittedName>
</protein>
<name>A0ACC2H2C3_DALPE</name>
<comment type="caution">
    <text evidence="1">The sequence shown here is derived from an EMBL/GenBank/DDBJ whole genome shotgun (WGS) entry which is preliminary data.</text>
</comment>
<accession>A0ACC2H2C3</accession>
<gene>
    <name evidence="1" type="ORF">DPEC_G00071550</name>
</gene>
<evidence type="ECO:0000313" key="1">
    <source>
        <dbReference type="EMBL" id="KAJ8010106.1"/>
    </source>
</evidence>
<organism evidence="1 2">
    <name type="scientific">Dallia pectoralis</name>
    <name type="common">Alaska blackfish</name>
    <dbReference type="NCBI Taxonomy" id="75939"/>
    <lineage>
        <taxon>Eukaryota</taxon>
        <taxon>Metazoa</taxon>
        <taxon>Chordata</taxon>
        <taxon>Craniata</taxon>
        <taxon>Vertebrata</taxon>
        <taxon>Euteleostomi</taxon>
        <taxon>Actinopterygii</taxon>
        <taxon>Neopterygii</taxon>
        <taxon>Teleostei</taxon>
        <taxon>Protacanthopterygii</taxon>
        <taxon>Esociformes</taxon>
        <taxon>Umbridae</taxon>
        <taxon>Dallia</taxon>
    </lineage>
</organism>
<reference evidence="1" key="1">
    <citation type="submission" date="2021-05" db="EMBL/GenBank/DDBJ databases">
        <authorList>
            <person name="Pan Q."/>
            <person name="Jouanno E."/>
            <person name="Zahm M."/>
            <person name="Klopp C."/>
            <person name="Cabau C."/>
            <person name="Louis A."/>
            <person name="Berthelot C."/>
            <person name="Parey E."/>
            <person name="Roest Crollius H."/>
            <person name="Montfort J."/>
            <person name="Robinson-Rechavi M."/>
            <person name="Bouchez O."/>
            <person name="Lampietro C."/>
            <person name="Lopez Roques C."/>
            <person name="Donnadieu C."/>
            <person name="Postlethwait J."/>
            <person name="Bobe J."/>
            <person name="Dillon D."/>
            <person name="Chandos A."/>
            <person name="von Hippel F."/>
            <person name="Guiguen Y."/>
        </authorList>
    </citation>
    <scope>NUCLEOTIDE SEQUENCE</scope>
    <source>
        <strain evidence="1">YG-Jan2019</strain>
    </source>
</reference>